<dbReference type="GO" id="GO:0004722">
    <property type="term" value="F:protein serine/threonine phosphatase activity"/>
    <property type="evidence" value="ECO:0007669"/>
    <property type="project" value="UniProtKB-EC"/>
</dbReference>
<accession>A0A1X0S332</accession>
<protein>
    <recommendedName>
        <fullName evidence="1">Protein phosphatase</fullName>
        <ecNumber evidence="1">3.1.3.16</ecNumber>
    </recommendedName>
</protein>
<dbReference type="CDD" id="cd00143">
    <property type="entry name" value="PP2Cc"/>
    <property type="match status" value="1"/>
</dbReference>
<dbReference type="EMBL" id="KV921324">
    <property type="protein sequence ID" value="ORE18715.1"/>
    <property type="molecule type" value="Genomic_DNA"/>
</dbReference>
<organism evidence="3 4">
    <name type="scientific">Rhizopus microsporus</name>
    <dbReference type="NCBI Taxonomy" id="58291"/>
    <lineage>
        <taxon>Eukaryota</taxon>
        <taxon>Fungi</taxon>
        <taxon>Fungi incertae sedis</taxon>
        <taxon>Mucoromycota</taxon>
        <taxon>Mucoromycotina</taxon>
        <taxon>Mucoromycetes</taxon>
        <taxon>Mucorales</taxon>
        <taxon>Mucorineae</taxon>
        <taxon>Rhizopodaceae</taxon>
        <taxon>Rhizopus</taxon>
    </lineage>
</organism>
<keyword evidence="1" id="KW-0904">Protein phosphatase</keyword>
<dbReference type="PANTHER" id="PTHR12320:SF84">
    <property type="entry name" value="PROTEIN PHOSPHATASE"/>
    <property type="match status" value="1"/>
</dbReference>
<comment type="catalytic activity">
    <reaction evidence="1">
        <text>O-phospho-L-seryl-[protein] + H2O = L-seryl-[protein] + phosphate</text>
        <dbReference type="Rhea" id="RHEA:20629"/>
        <dbReference type="Rhea" id="RHEA-COMP:9863"/>
        <dbReference type="Rhea" id="RHEA-COMP:11604"/>
        <dbReference type="ChEBI" id="CHEBI:15377"/>
        <dbReference type="ChEBI" id="CHEBI:29999"/>
        <dbReference type="ChEBI" id="CHEBI:43474"/>
        <dbReference type="ChEBI" id="CHEBI:83421"/>
        <dbReference type="EC" id="3.1.3.16"/>
    </reaction>
</comment>
<reference evidence="3 4" key="1">
    <citation type="journal article" date="2016" name="Proc. Natl. Acad. Sci. U.S.A.">
        <title>Lipid metabolic changes in an early divergent fungus govern the establishment of a mutualistic symbiosis with endobacteria.</title>
        <authorList>
            <person name="Lastovetsky O.A."/>
            <person name="Gaspar M.L."/>
            <person name="Mondo S.J."/>
            <person name="LaButti K.M."/>
            <person name="Sandor L."/>
            <person name="Grigoriev I.V."/>
            <person name="Henry S.A."/>
            <person name="Pawlowska T.E."/>
        </authorList>
    </citation>
    <scope>NUCLEOTIDE SEQUENCE [LARGE SCALE GENOMIC DNA]</scope>
    <source>
        <strain evidence="3 4">ATCC 11559</strain>
    </source>
</reference>
<dbReference type="VEuPathDB" id="FungiDB:BCV72DRAFT_197226"/>
<dbReference type="Gene3D" id="3.60.40.10">
    <property type="entry name" value="PPM-type phosphatase domain"/>
    <property type="match status" value="2"/>
</dbReference>
<comment type="catalytic activity">
    <reaction evidence="1">
        <text>O-phospho-L-threonyl-[protein] + H2O = L-threonyl-[protein] + phosphate</text>
        <dbReference type="Rhea" id="RHEA:47004"/>
        <dbReference type="Rhea" id="RHEA-COMP:11060"/>
        <dbReference type="Rhea" id="RHEA-COMP:11605"/>
        <dbReference type="ChEBI" id="CHEBI:15377"/>
        <dbReference type="ChEBI" id="CHEBI:30013"/>
        <dbReference type="ChEBI" id="CHEBI:43474"/>
        <dbReference type="ChEBI" id="CHEBI:61977"/>
        <dbReference type="EC" id="3.1.3.16"/>
    </reaction>
</comment>
<dbReference type="OMA" id="FKTEGQW"/>
<dbReference type="EC" id="3.1.3.16" evidence="1"/>
<comment type="cofactor">
    <cofactor evidence="1">
        <name>Mn(2+)</name>
        <dbReference type="ChEBI" id="CHEBI:29035"/>
    </cofactor>
</comment>
<proteinExistence type="inferred from homology"/>
<comment type="cofactor">
    <cofactor evidence="1">
        <name>Mg(2+)</name>
        <dbReference type="ChEBI" id="CHEBI:18420"/>
    </cofactor>
</comment>
<dbReference type="SMART" id="SM00332">
    <property type="entry name" value="PP2Cc"/>
    <property type="match status" value="1"/>
</dbReference>
<sequence length="354" mass="39775">MKTWSLFASALRHQRLLLNRPQIILPRCDYPRPPIVRRAYTTTIAVPHSSLPVIDFFASPKPCASYTLAHGASGFAKKYHYTTPDAKKRDTYCSIQIGEDAYFRRSDALGVADGVGGWSSVSNANPALYSRKLMHYAYLELEKFDNIEDPSFYHYNDADPIRILQKSYDESMLEAEKEGILGSCTACLAILRNSELRIANLGDCGISVIRNNEYIFQSEEQQHAFNFPFQLGPTSPDQPKDAQAFTVRIERGDIIVMGSDGLFDNLFDREILSIVRSHVAAHTVRGRLLAMDPQKISDALAKRARTVSRSKMNVDSPFQERAVHEGIYYQGGKADDISVLVAVVKDCEDTPDRR</sequence>
<evidence type="ECO:0000259" key="2">
    <source>
        <dbReference type="PROSITE" id="PS51746"/>
    </source>
</evidence>
<dbReference type="SUPFAM" id="SSF81606">
    <property type="entry name" value="PP2C-like"/>
    <property type="match status" value="1"/>
</dbReference>
<evidence type="ECO:0000256" key="1">
    <source>
        <dbReference type="RuleBase" id="RU366020"/>
    </source>
</evidence>
<keyword evidence="1" id="KW-0378">Hydrolase</keyword>
<keyword evidence="1" id="KW-0464">Manganese</keyword>
<comment type="similarity">
    <text evidence="1">Belongs to the PP2C family.</text>
</comment>
<dbReference type="Proteomes" id="UP000242381">
    <property type="component" value="Unassembled WGS sequence"/>
</dbReference>
<dbReference type="AlphaFoldDB" id="A0A1X0S332"/>
<dbReference type="InterPro" id="IPR036457">
    <property type="entry name" value="PPM-type-like_dom_sf"/>
</dbReference>
<keyword evidence="1" id="KW-0460">Magnesium</keyword>
<name>A0A1X0S332_RHIZD</name>
<evidence type="ECO:0000313" key="4">
    <source>
        <dbReference type="Proteomes" id="UP000242381"/>
    </source>
</evidence>
<keyword evidence="1" id="KW-0479">Metal-binding</keyword>
<dbReference type="Pfam" id="PF07228">
    <property type="entry name" value="SpoIIE"/>
    <property type="match status" value="1"/>
</dbReference>
<dbReference type="InterPro" id="IPR001932">
    <property type="entry name" value="PPM-type_phosphatase-like_dom"/>
</dbReference>
<feature type="domain" description="PPM-type phosphatase" evidence="2">
    <location>
        <begin position="78"/>
        <end position="344"/>
    </location>
</feature>
<dbReference type="PANTHER" id="PTHR12320">
    <property type="entry name" value="PROTEIN PHOSPHATASE 2C"/>
    <property type="match status" value="1"/>
</dbReference>
<gene>
    <name evidence="3" type="ORF">BCV71DRAFT_179035</name>
</gene>
<dbReference type="SMART" id="SM00331">
    <property type="entry name" value="PP2C_SIG"/>
    <property type="match status" value="1"/>
</dbReference>
<dbReference type="PROSITE" id="PS51746">
    <property type="entry name" value="PPM_2"/>
    <property type="match status" value="1"/>
</dbReference>
<dbReference type="GO" id="GO:0046872">
    <property type="term" value="F:metal ion binding"/>
    <property type="evidence" value="ECO:0007669"/>
    <property type="project" value="UniProtKB-UniRule"/>
</dbReference>
<dbReference type="InterPro" id="IPR039123">
    <property type="entry name" value="PPTC7"/>
</dbReference>
<evidence type="ECO:0000313" key="3">
    <source>
        <dbReference type="EMBL" id="ORE18715.1"/>
    </source>
</evidence>